<feature type="signal peptide" evidence="1">
    <location>
        <begin position="1"/>
        <end position="28"/>
    </location>
</feature>
<dbReference type="Proteomes" id="UP001589818">
    <property type="component" value="Unassembled WGS sequence"/>
</dbReference>
<dbReference type="PANTHER" id="PTHR43308">
    <property type="entry name" value="OUTER MEMBRANE PROTEIN ALPHA-RELATED"/>
    <property type="match status" value="1"/>
</dbReference>
<keyword evidence="1" id="KW-0732">Signal</keyword>
<keyword evidence="4" id="KW-1185">Reference proteome</keyword>
<proteinExistence type="predicted"/>
<evidence type="ECO:0000313" key="4">
    <source>
        <dbReference type="Proteomes" id="UP001589818"/>
    </source>
</evidence>
<dbReference type="PROSITE" id="PS51272">
    <property type="entry name" value="SLH"/>
    <property type="match status" value="3"/>
</dbReference>
<evidence type="ECO:0000313" key="3">
    <source>
        <dbReference type="EMBL" id="MFC0392941.1"/>
    </source>
</evidence>
<comment type="caution">
    <text evidence="3">The sequence shown here is derived from an EMBL/GenBank/DDBJ whole genome shotgun (WGS) entry which is preliminary data.</text>
</comment>
<dbReference type="Pfam" id="PF00395">
    <property type="entry name" value="SLH"/>
    <property type="match status" value="3"/>
</dbReference>
<dbReference type="RefSeq" id="WP_204819056.1">
    <property type="nucleotide sequence ID" value="NZ_JANHOF010000018.1"/>
</dbReference>
<organism evidence="3 4">
    <name type="scientific">Paenibacillus mendelii</name>
    <dbReference type="NCBI Taxonomy" id="206163"/>
    <lineage>
        <taxon>Bacteria</taxon>
        <taxon>Bacillati</taxon>
        <taxon>Bacillota</taxon>
        <taxon>Bacilli</taxon>
        <taxon>Bacillales</taxon>
        <taxon>Paenibacillaceae</taxon>
        <taxon>Paenibacillus</taxon>
    </lineage>
</organism>
<feature type="domain" description="SLH" evidence="2">
    <location>
        <begin position="34"/>
        <end position="94"/>
    </location>
</feature>
<dbReference type="InterPro" id="IPR051465">
    <property type="entry name" value="Cell_Envelope_Struct_Comp"/>
</dbReference>
<evidence type="ECO:0000256" key="1">
    <source>
        <dbReference type="SAM" id="SignalP"/>
    </source>
</evidence>
<protein>
    <submittedName>
        <fullName evidence="3">S-layer homology domain-containing protein</fullName>
    </submittedName>
</protein>
<evidence type="ECO:0000259" key="2">
    <source>
        <dbReference type="PROSITE" id="PS51272"/>
    </source>
</evidence>
<sequence length="249" mass="26301">MAKTINQRLLPIVIVMSMIASLWGQVAASAAASGEASVQSDLSGHWAEDTMAKWVENGLLIGDGAGQYRPNDVISRAEFAALVDRVFNLPLQAAEVNPFADVKSNSWYAGAIANVYAGGMIQGTGKDKFEPEAAITRQDVAVILARAFELQDAPSTGAGAAFSDAASISAYASAAVASLQSRQYIRGRSGNRFAPQEHITRAEAVQMIDNVMGSLIRNEGTYERDYAGNVVVNTAGVELKNLVIAGCVC</sequence>
<accession>A0ABV6JAM8</accession>
<dbReference type="InterPro" id="IPR001119">
    <property type="entry name" value="SLH_dom"/>
</dbReference>
<feature type="domain" description="SLH" evidence="2">
    <location>
        <begin position="95"/>
        <end position="158"/>
    </location>
</feature>
<dbReference type="EMBL" id="JBHLVF010000028">
    <property type="protein sequence ID" value="MFC0392941.1"/>
    <property type="molecule type" value="Genomic_DNA"/>
</dbReference>
<dbReference type="PANTHER" id="PTHR43308:SF5">
    <property type="entry name" value="S-LAYER PROTEIN _ PEPTIDOGLYCAN ENDO-BETA-N-ACETYLGLUCOSAMINIDASE"/>
    <property type="match status" value="1"/>
</dbReference>
<reference evidence="3 4" key="1">
    <citation type="submission" date="2024-09" db="EMBL/GenBank/DDBJ databases">
        <authorList>
            <person name="Sun Q."/>
            <person name="Mori K."/>
        </authorList>
    </citation>
    <scope>NUCLEOTIDE SEQUENCE [LARGE SCALE GENOMIC DNA]</scope>
    <source>
        <strain evidence="3 4">CCM 4839</strain>
    </source>
</reference>
<name>A0ABV6JAM8_9BACL</name>
<gene>
    <name evidence="3" type="ORF">ACFFJ8_16365</name>
</gene>
<feature type="chain" id="PRO_5046948654" evidence="1">
    <location>
        <begin position="29"/>
        <end position="249"/>
    </location>
</feature>
<feature type="domain" description="SLH" evidence="2">
    <location>
        <begin position="159"/>
        <end position="222"/>
    </location>
</feature>